<feature type="transmembrane region" description="Helical" evidence="6">
    <location>
        <begin position="284"/>
        <end position="303"/>
    </location>
</feature>
<feature type="transmembrane region" description="Helical" evidence="6">
    <location>
        <begin position="250"/>
        <end position="272"/>
    </location>
</feature>
<keyword evidence="4 6" id="KW-1133">Transmembrane helix</keyword>
<dbReference type="GO" id="GO:0005886">
    <property type="term" value="C:plasma membrane"/>
    <property type="evidence" value="ECO:0007669"/>
    <property type="project" value="TreeGrafter"/>
</dbReference>
<feature type="transmembrane region" description="Helical" evidence="6">
    <location>
        <begin position="21"/>
        <end position="47"/>
    </location>
</feature>
<feature type="transmembrane region" description="Helical" evidence="6">
    <location>
        <begin position="201"/>
        <end position="219"/>
    </location>
</feature>
<evidence type="ECO:0000256" key="2">
    <source>
        <dbReference type="ARBA" id="ARBA00008974"/>
    </source>
</evidence>
<feature type="transmembrane region" description="Helical" evidence="6">
    <location>
        <begin position="161"/>
        <end position="181"/>
    </location>
</feature>
<evidence type="ECO:0000256" key="5">
    <source>
        <dbReference type="ARBA" id="ARBA00023136"/>
    </source>
</evidence>
<dbReference type="Pfam" id="PF02133">
    <property type="entry name" value="Transp_cyt_pur"/>
    <property type="match status" value="1"/>
</dbReference>
<dbReference type="Gene3D" id="1.10.4160.10">
    <property type="entry name" value="Hydantoin permease"/>
    <property type="match status" value="1"/>
</dbReference>
<proteinExistence type="inferred from homology"/>
<feature type="transmembrane region" description="Helical" evidence="6">
    <location>
        <begin position="402"/>
        <end position="431"/>
    </location>
</feature>
<dbReference type="PANTHER" id="PTHR30618">
    <property type="entry name" value="NCS1 FAMILY PURINE/PYRIMIDINE TRANSPORTER"/>
    <property type="match status" value="1"/>
</dbReference>
<dbReference type="STRING" id="119000.SAMN05661010_01985"/>
<feature type="transmembrane region" description="Helical" evidence="6">
    <location>
        <begin position="130"/>
        <end position="149"/>
    </location>
</feature>
<dbReference type="PANTHER" id="PTHR30618:SF0">
    <property type="entry name" value="PURINE-URACIL PERMEASE NCS1"/>
    <property type="match status" value="1"/>
</dbReference>
<dbReference type="AlphaFoldDB" id="A0A1G9L0U4"/>
<evidence type="ECO:0000256" key="4">
    <source>
        <dbReference type="ARBA" id="ARBA00022989"/>
    </source>
</evidence>
<dbReference type="Proteomes" id="UP000198654">
    <property type="component" value="Unassembled WGS sequence"/>
</dbReference>
<organism evidence="7 8">
    <name type="scientific">Modicisalibacter muralis</name>
    <dbReference type="NCBI Taxonomy" id="119000"/>
    <lineage>
        <taxon>Bacteria</taxon>
        <taxon>Pseudomonadati</taxon>
        <taxon>Pseudomonadota</taxon>
        <taxon>Gammaproteobacteria</taxon>
        <taxon>Oceanospirillales</taxon>
        <taxon>Halomonadaceae</taxon>
        <taxon>Modicisalibacter</taxon>
    </lineage>
</organism>
<gene>
    <name evidence="7" type="ORF">SAMN05661010_01985</name>
</gene>
<feature type="transmembrane region" description="Helical" evidence="6">
    <location>
        <begin position="351"/>
        <end position="374"/>
    </location>
</feature>
<accession>A0A1G9L0U4</accession>
<evidence type="ECO:0000256" key="3">
    <source>
        <dbReference type="ARBA" id="ARBA00022692"/>
    </source>
</evidence>
<evidence type="ECO:0000313" key="8">
    <source>
        <dbReference type="Proteomes" id="UP000198654"/>
    </source>
</evidence>
<feature type="transmembrane region" description="Helical" evidence="6">
    <location>
        <begin position="53"/>
        <end position="80"/>
    </location>
</feature>
<keyword evidence="5 6" id="KW-0472">Membrane</keyword>
<comment type="subcellular location">
    <subcellularLocation>
        <location evidence="1">Membrane</location>
        <topology evidence="1">Multi-pass membrane protein</topology>
    </subcellularLocation>
</comment>
<dbReference type="OrthoDB" id="9780088at2"/>
<keyword evidence="3 6" id="KW-0812">Transmembrane</keyword>
<protein>
    <submittedName>
        <fullName evidence="7">Nucleobase:cation symporter-1, NCS1 family</fullName>
    </submittedName>
</protein>
<sequence>MQHHELNNPELMPTRSEDRDINIWDFTMLWAGMTINMGAFTMGAQLYPGLSPLMILGAILVAYMIVTSILVLTGDIGIRYGMPFAVYIRSCFGYQGAKIPAVLRAIPACFWFGFQTWVAAVAIGKLLELWFGYTNTTLLILVFAALQVINAIYGMKAMAKFDWVAIPALTVLIGAVTLWLLGDNDATLFDVFSAPATGDGSFWFAVMGIAGIWITMGLNSPDLTRKLERSRDHASTNFFVRNRKPFMAQLGGLIVIGTGILLVGMIGGILTGTWDPIAIVTDSISHPVVLILSMLTIAFAQWSTNTAANLMPSAYVLMNVFPRLSFGWGVAISGALGLLMMPWLFADSLLWFTVITSALLGPVAGIMIADYYLLRRGKLDPEQFYDPKGPFVYQRNFNLRGFAVFGLSFVASVAFVELAFFVGLAVSVIGYTVAMRGEVGRQQQSMTALKEAPQG</sequence>
<reference evidence="7 8" key="1">
    <citation type="submission" date="2016-10" db="EMBL/GenBank/DDBJ databases">
        <authorList>
            <person name="de Groot N.N."/>
        </authorList>
    </citation>
    <scope>NUCLEOTIDE SEQUENCE [LARGE SCALE GENOMIC DNA]</scope>
    <source>
        <strain evidence="7 8">DSM 14789</strain>
    </source>
</reference>
<name>A0A1G9L0U4_9GAMM</name>
<feature type="transmembrane region" description="Helical" evidence="6">
    <location>
        <begin position="324"/>
        <end position="345"/>
    </location>
</feature>
<evidence type="ECO:0000256" key="6">
    <source>
        <dbReference type="SAM" id="Phobius"/>
    </source>
</evidence>
<dbReference type="GO" id="GO:0015205">
    <property type="term" value="F:nucleobase transmembrane transporter activity"/>
    <property type="evidence" value="ECO:0007669"/>
    <property type="project" value="TreeGrafter"/>
</dbReference>
<dbReference type="InterPro" id="IPR045225">
    <property type="entry name" value="Uracil/uridine/allantoin_perm"/>
</dbReference>
<evidence type="ECO:0000256" key="1">
    <source>
        <dbReference type="ARBA" id="ARBA00004141"/>
    </source>
</evidence>
<evidence type="ECO:0000313" key="7">
    <source>
        <dbReference type="EMBL" id="SDL55710.1"/>
    </source>
</evidence>
<keyword evidence="8" id="KW-1185">Reference proteome</keyword>
<feature type="transmembrane region" description="Helical" evidence="6">
    <location>
        <begin position="101"/>
        <end position="124"/>
    </location>
</feature>
<comment type="similarity">
    <text evidence="2">Belongs to the purine-cytosine permease (2.A.39) family.</text>
</comment>
<dbReference type="EMBL" id="FNGI01000004">
    <property type="protein sequence ID" value="SDL55710.1"/>
    <property type="molecule type" value="Genomic_DNA"/>
</dbReference>
<dbReference type="InterPro" id="IPR001248">
    <property type="entry name" value="Pur-cyt_permease"/>
</dbReference>
<dbReference type="RefSeq" id="WP_089728014.1">
    <property type="nucleotide sequence ID" value="NZ_FNGI01000004.1"/>
</dbReference>